<dbReference type="InterPro" id="IPR057271">
    <property type="entry name" value="YagK_YfjJ_C"/>
</dbReference>
<protein>
    <recommendedName>
        <fullName evidence="1">YagK/YfjJ C-terminal domain-containing protein</fullName>
    </recommendedName>
</protein>
<organism evidence="2 3">
    <name type="scientific">Acinetobacter bouvetii</name>
    <dbReference type="NCBI Taxonomy" id="202951"/>
    <lineage>
        <taxon>Bacteria</taxon>
        <taxon>Pseudomonadati</taxon>
        <taxon>Pseudomonadota</taxon>
        <taxon>Gammaproteobacteria</taxon>
        <taxon>Moraxellales</taxon>
        <taxon>Moraxellaceae</taxon>
        <taxon>Acinetobacter</taxon>
    </lineage>
</organism>
<name>A0A811GES5_9GAMM</name>
<sequence>MNQSPYVMSNNHINTLPSEYLTLVPEPFLNPTTEIVDTDPADRSIQITATPEQQLSLLNPMYDECLKATDDQHTSSLVLDYLTEFDEEYEHYVIRKNPEAEKIFARIALVKRIIEKQLVQAYKELHPNNILRKAGNNYGVVDKTLIALLKNVIGQGFGPLEKYDCEHNKIVVQAFNEILGQCDHRDLHSFFNSPNDLFAVKSSDGTQIFIIFAELMNQVIERVYQLTQEQAFKYQQKKRSDRSRYQQKMAMKCVDAVLANHSRIVVIRVDFRYGKIQDPSLAQVKEDLRTCLRYIKRTQNLHVLGYIWKLEFAEKTGYHYHCFFFLDGREHSQDIKLAQQIGEIWKKVVGSEGAYHNCNLDAHNGKYAEIGIGTLQRNDQDKYRILIETIRYITKRDQFIVHKRVMEDEEKERQLSSKKAYFTRVFGTNVADDFSKKMGRPVVNAKQEGV</sequence>
<dbReference type="EMBL" id="CADDTS010000004">
    <property type="protein sequence ID" value="CAB1207513.1"/>
    <property type="molecule type" value="Genomic_DNA"/>
</dbReference>
<evidence type="ECO:0000259" key="1">
    <source>
        <dbReference type="Pfam" id="PF11726"/>
    </source>
</evidence>
<feature type="domain" description="YagK/YfjJ C-terminal" evidence="1">
    <location>
        <begin position="259"/>
        <end position="404"/>
    </location>
</feature>
<evidence type="ECO:0000313" key="3">
    <source>
        <dbReference type="Proteomes" id="UP000489961"/>
    </source>
</evidence>
<dbReference type="AlphaFoldDB" id="A0A811GES5"/>
<dbReference type="Pfam" id="PF11726">
    <property type="entry name" value="YagK_YfjJ_C"/>
    <property type="match status" value="1"/>
</dbReference>
<gene>
    <name evidence="2" type="ORF">SFB21_0162</name>
</gene>
<reference evidence="2 3" key="1">
    <citation type="submission" date="2020-02" db="EMBL/GenBank/DDBJ databases">
        <authorList>
            <person name="Chaudhuri R."/>
        </authorList>
    </citation>
    <scope>NUCLEOTIDE SEQUENCE [LARGE SCALE GENOMIC DNA]</scope>
    <source>
        <strain evidence="2">SFB21</strain>
    </source>
</reference>
<accession>A0A811GES5</accession>
<evidence type="ECO:0000313" key="2">
    <source>
        <dbReference type="EMBL" id="CAB1207513.1"/>
    </source>
</evidence>
<dbReference type="RefSeq" id="WP_174558178.1">
    <property type="nucleotide sequence ID" value="NZ_CADDTS010000004.1"/>
</dbReference>
<dbReference type="Proteomes" id="UP000489961">
    <property type="component" value="Unassembled WGS sequence"/>
</dbReference>
<comment type="caution">
    <text evidence="2">The sequence shown here is derived from an EMBL/GenBank/DDBJ whole genome shotgun (WGS) entry which is preliminary data.</text>
</comment>
<proteinExistence type="predicted"/>